<keyword evidence="3" id="KW-1185">Reference proteome</keyword>
<protein>
    <recommendedName>
        <fullName evidence="4">F-box domain-containing protein</fullName>
    </recommendedName>
</protein>
<dbReference type="Gene3D" id="3.80.10.10">
    <property type="entry name" value="Ribonuclease Inhibitor"/>
    <property type="match status" value="1"/>
</dbReference>
<dbReference type="EMBL" id="JAWWNJ010000028">
    <property type="protein sequence ID" value="KAK7028543.1"/>
    <property type="molecule type" value="Genomic_DNA"/>
</dbReference>
<dbReference type="InterPro" id="IPR032675">
    <property type="entry name" value="LRR_dom_sf"/>
</dbReference>
<evidence type="ECO:0008006" key="4">
    <source>
        <dbReference type="Google" id="ProtNLM"/>
    </source>
</evidence>
<feature type="compositionally biased region" description="Basic residues" evidence="1">
    <location>
        <begin position="1"/>
        <end position="10"/>
    </location>
</feature>
<comment type="caution">
    <text evidence="2">The sequence shown here is derived from an EMBL/GenBank/DDBJ whole genome shotgun (WGS) entry which is preliminary data.</text>
</comment>
<feature type="region of interest" description="Disordered" evidence="1">
    <location>
        <begin position="1"/>
        <end position="26"/>
    </location>
</feature>
<dbReference type="Proteomes" id="UP001362999">
    <property type="component" value="Unassembled WGS sequence"/>
</dbReference>
<gene>
    <name evidence="2" type="ORF">R3P38DRAFT_2937088</name>
</gene>
<evidence type="ECO:0000313" key="3">
    <source>
        <dbReference type="Proteomes" id="UP001362999"/>
    </source>
</evidence>
<organism evidence="2 3">
    <name type="scientific">Favolaschia claudopus</name>
    <dbReference type="NCBI Taxonomy" id="2862362"/>
    <lineage>
        <taxon>Eukaryota</taxon>
        <taxon>Fungi</taxon>
        <taxon>Dikarya</taxon>
        <taxon>Basidiomycota</taxon>
        <taxon>Agaricomycotina</taxon>
        <taxon>Agaricomycetes</taxon>
        <taxon>Agaricomycetidae</taxon>
        <taxon>Agaricales</taxon>
        <taxon>Marasmiineae</taxon>
        <taxon>Mycenaceae</taxon>
        <taxon>Favolaschia</taxon>
    </lineage>
</organism>
<reference evidence="2 3" key="1">
    <citation type="journal article" date="2024" name="J Genomics">
        <title>Draft genome sequencing and assembly of Favolaschia claudopus CIRM-BRFM 2984 isolated from oak limbs.</title>
        <authorList>
            <person name="Navarro D."/>
            <person name="Drula E."/>
            <person name="Chaduli D."/>
            <person name="Cazenave R."/>
            <person name="Ahrendt S."/>
            <person name="Wang J."/>
            <person name="Lipzen A."/>
            <person name="Daum C."/>
            <person name="Barry K."/>
            <person name="Grigoriev I.V."/>
            <person name="Favel A."/>
            <person name="Rosso M.N."/>
            <person name="Martin F."/>
        </authorList>
    </citation>
    <scope>NUCLEOTIDE SEQUENCE [LARGE SCALE GENOMIC DNA]</scope>
    <source>
        <strain evidence="2 3">CIRM-BRFM 2984</strain>
    </source>
</reference>
<dbReference type="AlphaFoldDB" id="A0AAW0BQW5"/>
<evidence type="ECO:0000256" key="1">
    <source>
        <dbReference type="SAM" id="MobiDB-lite"/>
    </source>
</evidence>
<proteinExistence type="predicted"/>
<accession>A0AAW0BQW5</accession>
<evidence type="ECO:0000313" key="2">
    <source>
        <dbReference type="EMBL" id="KAK7028543.1"/>
    </source>
</evidence>
<name>A0AAW0BQW5_9AGAR</name>
<sequence>MPPRRKKSKKIQSDDEDEEVSPQMQSGPVFNVPIEIWEQIVSASNFLILGSEKDGIPRSLLLLGRSRITSCPKVINAPLYWEHPTTLRALSQTCRAFRAIFLPLLWERVEACFQPKNSLSSQWNKRVAMALLHKCKGLLKPQNQSLASYPRINSPLNVMSVSFSGHRIKEVAPLFAKCLASLPNLDTLHILHLQSKYGELLDDVFEDVEMKRLRTIIIPSSAYGVLASAPNVRDVSCNEGKADVLLDTILEFCPNVERLQGFEITTLKQKRLKEVAAGLPKLREIVVPSHSKIDALAVFKHLTLIELIGYPSLRKKESEEKQRYIEAASKILRASDAAKKTKRVVRVSYWPEITGMLGMMTITYGRYWEGAEDFEVEVV</sequence>